<dbReference type="PROSITE" id="PS51000">
    <property type="entry name" value="HTH_DEOR_2"/>
    <property type="match status" value="1"/>
</dbReference>
<dbReference type="Gene3D" id="1.10.10.10">
    <property type="entry name" value="Winged helix-like DNA-binding domain superfamily/Winged helix DNA-binding domain"/>
    <property type="match status" value="1"/>
</dbReference>
<evidence type="ECO:0000259" key="5">
    <source>
        <dbReference type="PROSITE" id="PS51077"/>
    </source>
</evidence>
<keyword evidence="1" id="KW-0805">Transcription regulation</keyword>
<dbReference type="CDD" id="cd00090">
    <property type="entry name" value="HTH_ARSR"/>
    <property type="match status" value="1"/>
</dbReference>
<evidence type="ECO:0000256" key="1">
    <source>
        <dbReference type="ARBA" id="ARBA00023015"/>
    </source>
</evidence>
<dbReference type="PROSITE" id="PS51078">
    <property type="entry name" value="ICLR_ED"/>
    <property type="match status" value="1"/>
</dbReference>
<dbReference type="Pfam" id="PF01614">
    <property type="entry name" value="IclR_C"/>
    <property type="match status" value="1"/>
</dbReference>
<keyword evidence="3" id="KW-0804">Transcription</keyword>
<sequence>MARDPRHPVKATRRSFAILEELEHAGTLGVTALADRVDVSKATAYNHLSTLEAMGYVTRSDGEYTLGMRFLALGRRARERVPALAAIEDELTELQAATGESVSLLAIEDEHTVCALAYGNRADRWFDIGDRFPIHETVAGCVALSRWDDDDVSALIEDVPDAAAVEESVSRARENGILFGKAEHGENFRGVATVVDADTDPTLVVEVSGDARHLTGRRLEEDVTGLLLSTVKRIEIAIEETD</sequence>
<reference evidence="7 8" key="1">
    <citation type="journal article" date="2019" name="Int. J. Syst. Evol. Microbiol.">
        <title>The Global Catalogue of Microorganisms (GCM) 10K type strain sequencing project: providing services to taxonomists for standard genome sequencing and annotation.</title>
        <authorList>
            <consortium name="The Broad Institute Genomics Platform"/>
            <consortium name="The Broad Institute Genome Sequencing Center for Infectious Disease"/>
            <person name="Wu L."/>
            <person name="Ma J."/>
        </authorList>
    </citation>
    <scope>NUCLEOTIDE SEQUENCE [LARGE SCALE GENOMIC DNA]</scope>
    <source>
        <strain evidence="7 8">JCM 19585</strain>
    </source>
</reference>
<feature type="domain" description="HTH deoR-type" evidence="4">
    <location>
        <begin position="11"/>
        <end position="66"/>
    </location>
</feature>
<evidence type="ECO:0000256" key="3">
    <source>
        <dbReference type="ARBA" id="ARBA00023163"/>
    </source>
</evidence>
<dbReference type="InterPro" id="IPR005471">
    <property type="entry name" value="Tscrpt_reg_IclR_N"/>
</dbReference>
<dbReference type="InterPro" id="IPR001034">
    <property type="entry name" value="DeoR_HTH"/>
</dbReference>
<dbReference type="AlphaFoldDB" id="A0A830F6U4"/>
<dbReference type="InterPro" id="IPR029016">
    <property type="entry name" value="GAF-like_dom_sf"/>
</dbReference>
<evidence type="ECO:0000256" key="2">
    <source>
        <dbReference type="ARBA" id="ARBA00023125"/>
    </source>
</evidence>
<comment type="caution">
    <text evidence="7">The sequence shown here is derived from an EMBL/GenBank/DDBJ whole genome shotgun (WGS) entry which is preliminary data.</text>
</comment>
<proteinExistence type="predicted"/>
<dbReference type="GO" id="GO:0045892">
    <property type="term" value="P:negative regulation of DNA-templated transcription"/>
    <property type="evidence" value="ECO:0007669"/>
    <property type="project" value="TreeGrafter"/>
</dbReference>
<gene>
    <name evidence="7" type="ORF">GCM10009037_30160</name>
</gene>
<keyword evidence="2" id="KW-0238">DNA-binding</keyword>
<dbReference type="Pfam" id="PF09339">
    <property type="entry name" value="HTH_IclR"/>
    <property type="match status" value="1"/>
</dbReference>
<dbReference type="Proteomes" id="UP000628840">
    <property type="component" value="Unassembled WGS sequence"/>
</dbReference>
<dbReference type="OrthoDB" id="14763at2157"/>
<dbReference type="InterPro" id="IPR036388">
    <property type="entry name" value="WH-like_DNA-bd_sf"/>
</dbReference>
<evidence type="ECO:0000259" key="4">
    <source>
        <dbReference type="PROSITE" id="PS51000"/>
    </source>
</evidence>
<accession>A0A830F6U4</accession>
<dbReference type="EMBL" id="BMPF01000008">
    <property type="protein sequence ID" value="GGL44736.1"/>
    <property type="molecule type" value="Genomic_DNA"/>
</dbReference>
<dbReference type="RefSeq" id="WP_188884497.1">
    <property type="nucleotide sequence ID" value="NZ_BMPF01000008.1"/>
</dbReference>
<dbReference type="InterPro" id="IPR036390">
    <property type="entry name" value="WH_DNA-bd_sf"/>
</dbReference>
<dbReference type="InterPro" id="IPR050707">
    <property type="entry name" value="HTH_MetabolicPath_Reg"/>
</dbReference>
<dbReference type="SUPFAM" id="SSF55781">
    <property type="entry name" value="GAF domain-like"/>
    <property type="match status" value="1"/>
</dbReference>
<organism evidence="7 8">
    <name type="scientific">Halarchaeum grantii</name>
    <dbReference type="NCBI Taxonomy" id="1193105"/>
    <lineage>
        <taxon>Archaea</taxon>
        <taxon>Methanobacteriati</taxon>
        <taxon>Methanobacteriota</taxon>
        <taxon>Stenosarchaea group</taxon>
        <taxon>Halobacteria</taxon>
        <taxon>Halobacteriales</taxon>
        <taxon>Halobacteriaceae</taxon>
    </lineage>
</organism>
<dbReference type="SUPFAM" id="SSF46785">
    <property type="entry name" value="Winged helix' DNA-binding domain"/>
    <property type="match status" value="1"/>
</dbReference>
<dbReference type="PANTHER" id="PTHR30136">
    <property type="entry name" value="HELIX-TURN-HELIX TRANSCRIPTIONAL REGULATOR, ICLR FAMILY"/>
    <property type="match status" value="1"/>
</dbReference>
<protein>
    <recommendedName>
        <fullName evidence="9">Transcriptional regulator, IclR family</fullName>
    </recommendedName>
</protein>
<dbReference type="GO" id="GO:0003700">
    <property type="term" value="F:DNA-binding transcription factor activity"/>
    <property type="evidence" value="ECO:0007669"/>
    <property type="project" value="InterPro"/>
</dbReference>
<dbReference type="InterPro" id="IPR011991">
    <property type="entry name" value="ArsR-like_HTH"/>
</dbReference>
<feature type="domain" description="HTH iclR-type" evidence="5">
    <location>
        <begin position="9"/>
        <end position="68"/>
    </location>
</feature>
<evidence type="ECO:0000313" key="8">
    <source>
        <dbReference type="Proteomes" id="UP000628840"/>
    </source>
</evidence>
<evidence type="ECO:0008006" key="9">
    <source>
        <dbReference type="Google" id="ProtNLM"/>
    </source>
</evidence>
<dbReference type="Gene3D" id="3.30.450.40">
    <property type="match status" value="1"/>
</dbReference>
<evidence type="ECO:0000313" key="7">
    <source>
        <dbReference type="EMBL" id="GGL44736.1"/>
    </source>
</evidence>
<evidence type="ECO:0000259" key="6">
    <source>
        <dbReference type="PROSITE" id="PS51078"/>
    </source>
</evidence>
<keyword evidence="8" id="KW-1185">Reference proteome</keyword>
<dbReference type="SMART" id="SM00420">
    <property type="entry name" value="HTH_DEOR"/>
    <property type="match status" value="1"/>
</dbReference>
<dbReference type="SMART" id="SM00346">
    <property type="entry name" value="HTH_ICLR"/>
    <property type="match status" value="1"/>
</dbReference>
<dbReference type="PROSITE" id="PS51077">
    <property type="entry name" value="HTH_ICLR"/>
    <property type="match status" value="1"/>
</dbReference>
<name>A0A830F6U4_9EURY</name>
<dbReference type="PANTHER" id="PTHR30136:SF35">
    <property type="entry name" value="HTH-TYPE TRANSCRIPTIONAL REGULATOR RV1719"/>
    <property type="match status" value="1"/>
</dbReference>
<dbReference type="GO" id="GO:0003677">
    <property type="term" value="F:DNA binding"/>
    <property type="evidence" value="ECO:0007669"/>
    <property type="project" value="UniProtKB-KW"/>
</dbReference>
<feature type="domain" description="IclR-ED" evidence="6">
    <location>
        <begin position="69"/>
        <end position="240"/>
    </location>
</feature>
<dbReference type="InterPro" id="IPR014757">
    <property type="entry name" value="Tscrpt_reg_IclR_C"/>
</dbReference>